<dbReference type="Gramene" id="Bo4g125800.1">
    <property type="protein sequence ID" value="Bo4g125800.1"/>
    <property type="gene ID" value="Bo4g125800"/>
</dbReference>
<keyword evidence="2 4" id="KW-0863">Zinc-finger</keyword>
<dbReference type="Pfam" id="PF06839">
    <property type="entry name" value="Zn_ribbon_GRF"/>
    <property type="match status" value="1"/>
</dbReference>
<protein>
    <recommendedName>
        <fullName evidence="5">GRF-type domain-containing protein</fullName>
    </recommendedName>
</protein>
<dbReference type="PANTHER" id="PTHR33248">
    <property type="entry name" value="ZINC ION-BINDING PROTEIN"/>
    <property type="match status" value="1"/>
</dbReference>
<keyword evidence="7" id="KW-1185">Reference proteome</keyword>
<dbReference type="HOGENOM" id="CLU_1005929_0_0_1"/>
<dbReference type="PROSITE" id="PS51999">
    <property type="entry name" value="ZF_GRF"/>
    <property type="match status" value="1"/>
</dbReference>
<dbReference type="EnsemblPlants" id="Bo4g125800.1">
    <property type="protein sequence ID" value="Bo4g125800.1"/>
    <property type="gene ID" value="Bo4g125800"/>
</dbReference>
<dbReference type="eggNOG" id="KOG0851">
    <property type="taxonomic scope" value="Eukaryota"/>
</dbReference>
<reference evidence="6" key="2">
    <citation type="submission" date="2015-03" db="UniProtKB">
        <authorList>
            <consortium name="EnsemblPlants"/>
        </authorList>
    </citation>
    <scope>IDENTIFICATION</scope>
</reference>
<feature type="domain" description="GRF-type" evidence="5">
    <location>
        <begin position="147"/>
        <end position="190"/>
    </location>
</feature>
<evidence type="ECO:0000256" key="3">
    <source>
        <dbReference type="ARBA" id="ARBA00022833"/>
    </source>
</evidence>
<dbReference type="AlphaFoldDB" id="A0A0D3BYM4"/>
<dbReference type="InterPro" id="IPR003871">
    <property type="entry name" value="RFA1B/D_OB_1st"/>
</dbReference>
<dbReference type="Proteomes" id="UP000032141">
    <property type="component" value="Chromosome C4"/>
</dbReference>
<name>A0A0D3BYM4_BRAOL</name>
<dbReference type="GO" id="GO:0008270">
    <property type="term" value="F:zinc ion binding"/>
    <property type="evidence" value="ECO:0007669"/>
    <property type="project" value="UniProtKB-KW"/>
</dbReference>
<dbReference type="Gene3D" id="2.40.50.140">
    <property type="entry name" value="Nucleic acid-binding proteins"/>
    <property type="match status" value="1"/>
</dbReference>
<dbReference type="InterPro" id="IPR012340">
    <property type="entry name" value="NA-bd_OB-fold"/>
</dbReference>
<dbReference type="STRING" id="109376.A0A0D3BYM4"/>
<evidence type="ECO:0000313" key="7">
    <source>
        <dbReference type="Proteomes" id="UP000032141"/>
    </source>
</evidence>
<dbReference type="CDD" id="cd04480">
    <property type="entry name" value="RPA1_DBD_A_like"/>
    <property type="match status" value="1"/>
</dbReference>
<dbReference type="Pfam" id="PF02721">
    <property type="entry name" value="DUF223"/>
    <property type="match status" value="1"/>
</dbReference>
<proteinExistence type="predicted"/>
<evidence type="ECO:0000256" key="4">
    <source>
        <dbReference type="PROSITE-ProRule" id="PRU01343"/>
    </source>
</evidence>
<organism evidence="6 7">
    <name type="scientific">Brassica oleracea var. oleracea</name>
    <dbReference type="NCBI Taxonomy" id="109376"/>
    <lineage>
        <taxon>Eukaryota</taxon>
        <taxon>Viridiplantae</taxon>
        <taxon>Streptophyta</taxon>
        <taxon>Embryophyta</taxon>
        <taxon>Tracheophyta</taxon>
        <taxon>Spermatophyta</taxon>
        <taxon>Magnoliopsida</taxon>
        <taxon>eudicotyledons</taxon>
        <taxon>Gunneridae</taxon>
        <taxon>Pentapetalae</taxon>
        <taxon>rosids</taxon>
        <taxon>malvids</taxon>
        <taxon>Brassicales</taxon>
        <taxon>Brassicaceae</taxon>
        <taxon>Brassiceae</taxon>
        <taxon>Brassica</taxon>
    </lineage>
</organism>
<keyword evidence="1" id="KW-0479">Metal-binding</keyword>
<evidence type="ECO:0000313" key="6">
    <source>
        <dbReference type="EnsemblPlants" id="Bo4g125800.1"/>
    </source>
</evidence>
<evidence type="ECO:0000256" key="1">
    <source>
        <dbReference type="ARBA" id="ARBA00022723"/>
    </source>
</evidence>
<dbReference type="SUPFAM" id="SSF50249">
    <property type="entry name" value="Nucleic acid-binding proteins"/>
    <property type="match status" value="1"/>
</dbReference>
<evidence type="ECO:0000256" key="2">
    <source>
        <dbReference type="ARBA" id="ARBA00022771"/>
    </source>
</evidence>
<sequence length="277" mass="31754">MSSNKSVTLVKNVKPFKTGWCIQVKLLHSWKQHTSYGGRSLELILADETGSKIHCSCKNDHMFRVERDLPLGVWRLITNFSLSNATGQYRPTNHAYKMSIIGDSKIKDSDFHCDDMFFSFASFEDIAMSQSFSRRRVERERGFPAFCRKCGEAAVIFTSKTLKNPGRLFHGCPNGSEEDKNHLFKWTDESAVEEIHDIKSLFDEKIGHLELQSQRCEDVIRSYDKKIEDLGDALGGLGKEMKEMKELVQGYERDVKSLKKIVVCGVGMMLVYYYFAM</sequence>
<reference evidence="6 7" key="1">
    <citation type="journal article" date="2014" name="Genome Biol.">
        <title>Transcriptome and methylome profiling reveals relics of genome dominance in the mesopolyploid Brassica oleracea.</title>
        <authorList>
            <person name="Parkin I.A."/>
            <person name="Koh C."/>
            <person name="Tang H."/>
            <person name="Robinson S.J."/>
            <person name="Kagale S."/>
            <person name="Clarke W.E."/>
            <person name="Town C.D."/>
            <person name="Nixon J."/>
            <person name="Krishnakumar V."/>
            <person name="Bidwell S.L."/>
            <person name="Denoeud F."/>
            <person name="Belcram H."/>
            <person name="Links M.G."/>
            <person name="Just J."/>
            <person name="Clarke C."/>
            <person name="Bender T."/>
            <person name="Huebert T."/>
            <person name="Mason A.S."/>
            <person name="Pires J.C."/>
            <person name="Barker G."/>
            <person name="Moore J."/>
            <person name="Walley P.G."/>
            <person name="Manoli S."/>
            <person name="Batley J."/>
            <person name="Edwards D."/>
            <person name="Nelson M.N."/>
            <person name="Wang X."/>
            <person name="Paterson A.H."/>
            <person name="King G."/>
            <person name="Bancroft I."/>
            <person name="Chalhoub B."/>
            <person name="Sharpe A.G."/>
        </authorList>
    </citation>
    <scope>NUCLEOTIDE SEQUENCE</scope>
    <source>
        <strain evidence="6 7">cv. TO1000</strain>
    </source>
</reference>
<dbReference type="InterPro" id="IPR010666">
    <property type="entry name" value="Znf_GRF"/>
</dbReference>
<keyword evidence="3" id="KW-0862">Zinc</keyword>
<evidence type="ECO:0000259" key="5">
    <source>
        <dbReference type="PROSITE" id="PS51999"/>
    </source>
</evidence>
<accession>A0A0D3BYM4</accession>